<keyword evidence="3" id="KW-1185">Reference proteome</keyword>
<evidence type="ECO:0000313" key="3">
    <source>
        <dbReference type="Proteomes" id="UP000190648"/>
    </source>
</evidence>
<comment type="caution">
    <text evidence="2">The sequence shown here is derived from an EMBL/GenBank/DDBJ whole genome shotgun (WGS) entry which is preliminary data.</text>
</comment>
<reference evidence="2 3" key="1">
    <citation type="submission" date="2016-02" db="EMBL/GenBank/DDBJ databases">
        <title>Band-tailed pigeon sequencing and assembly.</title>
        <authorList>
            <person name="Soares A.E."/>
            <person name="Novak B.J."/>
            <person name="Rice E.S."/>
            <person name="O'Connell B."/>
            <person name="Chang D."/>
            <person name="Weber S."/>
            <person name="Shapiro B."/>
        </authorList>
    </citation>
    <scope>NUCLEOTIDE SEQUENCE [LARGE SCALE GENOMIC DNA]</scope>
    <source>
        <strain evidence="2">BTP2013</strain>
        <tissue evidence="2">Blood</tissue>
    </source>
</reference>
<name>A0A1V4JUZ5_PATFA</name>
<proteinExistence type="predicted"/>
<accession>A0A1V4JUZ5</accession>
<evidence type="ECO:0000256" key="1">
    <source>
        <dbReference type="SAM" id="MobiDB-lite"/>
    </source>
</evidence>
<dbReference type="Proteomes" id="UP000190648">
    <property type="component" value="Unassembled WGS sequence"/>
</dbReference>
<dbReference type="EMBL" id="LSYS01006159">
    <property type="protein sequence ID" value="OPJ75954.1"/>
    <property type="molecule type" value="Genomic_DNA"/>
</dbReference>
<protein>
    <submittedName>
        <fullName evidence="2">Uncharacterized protein</fullName>
    </submittedName>
</protein>
<evidence type="ECO:0000313" key="2">
    <source>
        <dbReference type="EMBL" id="OPJ75954.1"/>
    </source>
</evidence>
<sequence length="83" mass="8722">MIVQLAGTKRSAEVFESARNRSHRLRLGQPRASSGASGTLRACPEPLSGAGRPDAGSPCSEQQVAEVEWLLRSLAGCGGAEMR</sequence>
<organism evidence="2 3">
    <name type="scientific">Patagioenas fasciata monilis</name>
    <dbReference type="NCBI Taxonomy" id="372326"/>
    <lineage>
        <taxon>Eukaryota</taxon>
        <taxon>Metazoa</taxon>
        <taxon>Chordata</taxon>
        <taxon>Craniata</taxon>
        <taxon>Vertebrata</taxon>
        <taxon>Euteleostomi</taxon>
        <taxon>Archelosauria</taxon>
        <taxon>Archosauria</taxon>
        <taxon>Dinosauria</taxon>
        <taxon>Saurischia</taxon>
        <taxon>Theropoda</taxon>
        <taxon>Coelurosauria</taxon>
        <taxon>Aves</taxon>
        <taxon>Neognathae</taxon>
        <taxon>Neoaves</taxon>
        <taxon>Columbimorphae</taxon>
        <taxon>Columbiformes</taxon>
        <taxon>Columbidae</taxon>
        <taxon>Patagioenas</taxon>
    </lineage>
</organism>
<dbReference type="AlphaFoldDB" id="A0A1V4JUZ5"/>
<gene>
    <name evidence="2" type="ORF">AV530_012082</name>
</gene>
<feature type="region of interest" description="Disordered" evidence="1">
    <location>
        <begin position="19"/>
        <end position="59"/>
    </location>
</feature>